<dbReference type="PANTHER" id="PTHR43362:SF1">
    <property type="entry name" value="MANNITOL DEHYDROGENASE 2-RELATED"/>
    <property type="match status" value="1"/>
</dbReference>
<gene>
    <name evidence="4" type="ORF">CAL25_15015</name>
</gene>
<dbReference type="PRINTS" id="PR00084">
    <property type="entry name" value="MTLDHDRGNASE"/>
</dbReference>
<evidence type="ECO:0000259" key="2">
    <source>
        <dbReference type="Pfam" id="PF01232"/>
    </source>
</evidence>
<sequence length="502" mass="54067">MAVRLSPTSLALLAAGVERPAHARERLRPGIVHLGIGAFHRAHLADVTDRVLADPAQGDWGIIGVSLRHADTRDALAPQGGLYTLALREGAAGGAIRERLRVVGSVLQVLVAPEDPRAVLERIAHPDTRIVSLTVTEKGYAHDPATGQLRWEDPDIQHDLDAPDAPRSAIGMIVHGLALREARGLPPVTLLSCDNLPANGATLRGLVLAFAQEYDPDLARWIGLHCTFPCSMVDRIVPRTTEADRARISASLGADDAWPVVGEPYLAWVIEDRFAQGRPAWDRVPGVRFVPHAEPYERVKLRMVNGAHSTLAYLGAMAGHQTVPQAVGDPHLHALIDRMLNDEVAPTLGVVDGLDSRAYAAELMARFANPALPHRTRQIAMDGSQKVPQRLLNTLRDRLRAGQPATLLALGVAGWLHYLRGYDETGARYEIDDPLAGELAEHLALAAAQAQAGPLAEAACLLTFRPVFGDLEGNEALANLLARHLGALRVRGVAATVREVLP</sequence>
<comment type="caution">
    <text evidence="4">The sequence shown here is derived from an EMBL/GenBank/DDBJ whole genome shotgun (WGS) entry which is preliminary data.</text>
</comment>
<feature type="domain" description="Mannitol dehydrogenase C-terminal" evidence="3">
    <location>
        <begin position="294"/>
        <end position="486"/>
    </location>
</feature>
<dbReference type="Pfam" id="PF01232">
    <property type="entry name" value="Mannitol_dh"/>
    <property type="match status" value="1"/>
</dbReference>
<proteinExistence type="predicted"/>
<dbReference type="SUPFAM" id="SSF51735">
    <property type="entry name" value="NAD(P)-binding Rossmann-fold domains"/>
    <property type="match status" value="1"/>
</dbReference>
<keyword evidence="5" id="KW-1185">Reference proteome</keyword>
<dbReference type="InterPro" id="IPR000669">
    <property type="entry name" value="Mannitol_DH"/>
</dbReference>
<dbReference type="InterPro" id="IPR013118">
    <property type="entry name" value="Mannitol_DH_C"/>
</dbReference>
<dbReference type="PANTHER" id="PTHR43362">
    <property type="entry name" value="MANNITOL DEHYDROGENASE DSF1-RELATED"/>
    <property type="match status" value="1"/>
</dbReference>
<organism evidence="4 5">
    <name type="scientific">Bordetella genomosp. 5</name>
    <dbReference type="NCBI Taxonomy" id="1395608"/>
    <lineage>
        <taxon>Bacteria</taxon>
        <taxon>Pseudomonadati</taxon>
        <taxon>Pseudomonadota</taxon>
        <taxon>Betaproteobacteria</taxon>
        <taxon>Burkholderiales</taxon>
        <taxon>Alcaligenaceae</taxon>
        <taxon>Bordetella</taxon>
    </lineage>
</organism>
<dbReference type="InterPro" id="IPR008927">
    <property type="entry name" value="6-PGluconate_DH-like_C_sf"/>
</dbReference>
<dbReference type="InterPro" id="IPR013131">
    <property type="entry name" value="Mannitol_DH_N"/>
</dbReference>
<evidence type="ECO:0000313" key="5">
    <source>
        <dbReference type="Proteomes" id="UP000216913"/>
    </source>
</evidence>
<evidence type="ECO:0000259" key="3">
    <source>
        <dbReference type="Pfam" id="PF08125"/>
    </source>
</evidence>
<dbReference type="InterPro" id="IPR013328">
    <property type="entry name" value="6PGD_dom2"/>
</dbReference>
<protein>
    <submittedName>
        <fullName evidence="4">Mannitol dehydrogenase</fullName>
    </submittedName>
</protein>
<dbReference type="Gene3D" id="1.10.1040.10">
    <property type="entry name" value="N-(1-d-carboxylethyl)-l-norvaline Dehydrogenase, domain 2"/>
    <property type="match status" value="1"/>
</dbReference>
<dbReference type="EMBL" id="NEVP01000009">
    <property type="protein sequence ID" value="OZI48938.1"/>
    <property type="molecule type" value="Genomic_DNA"/>
</dbReference>
<dbReference type="RefSeq" id="WP_094801299.1">
    <property type="nucleotide sequence ID" value="NZ_NEVP01000009.1"/>
</dbReference>
<evidence type="ECO:0000313" key="4">
    <source>
        <dbReference type="EMBL" id="OZI48938.1"/>
    </source>
</evidence>
<dbReference type="Pfam" id="PF08125">
    <property type="entry name" value="Mannitol_dh_C"/>
    <property type="match status" value="1"/>
</dbReference>
<feature type="domain" description="Mannitol dehydrogenase N-terminal" evidence="2">
    <location>
        <begin position="30"/>
        <end position="282"/>
    </location>
</feature>
<dbReference type="InterPro" id="IPR036291">
    <property type="entry name" value="NAD(P)-bd_dom_sf"/>
</dbReference>
<dbReference type="Proteomes" id="UP000216913">
    <property type="component" value="Unassembled WGS sequence"/>
</dbReference>
<evidence type="ECO:0000256" key="1">
    <source>
        <dbReference type="ARBA" id="ARBA00023002"/>
    </source>
</evidence>
<accession>A0A261TGZ6</accession>
<dbReference type="InterPro" id="IPR050988">
    <property type="entry name" value="Mannitol_DH/Oxidoreductase"/>
</dbReference>
<dbReference type="GO" id="GO:0016616">
    <property type="term" value="F:oxidoreductase activity, acting on the CH-OH group of donors, NAD or NADP as acceptor"/>
    <property type="evidence" value="ECO:0007669"/>
    <property type="project" value="TreeGrafter"/>
</dbReference>
<dbReference type="AlphaFoldDB" id="A0A261TGZ6"/>
<dbReference type="Gene3D" id="3.40.50.720">
    <property type="entry name" value="NAD(P)-binding Rossmann-like Domain"/>
    <property type="match status" value="1"/>
</dbReference>
<name>A0A261TGZ6_9BORD</name>
<keyword evidence="1" id="KW-0560">Oxidoreductase</keyword>
<reference evidence="4 5" key="1">
    <citation type="submission" date="2017-05" db="EMBL/GenBank/DDBJ databases">
        <title>Complete and WGS of Bordetella genogroups.</title>
        <authorList>
            <person name="Spilker T."/>
            <person name="LiPuma J."/>
        </authorList>
    </citation>
    <scope>NUCLEOTIDE SEQUENCE [LARGE SCALE GENOMIC DNA]</scope>
    <source>
        <strain evidence="4 5">AU10456</strain>
    </source>
</reference>
<dbReference type="SUPFAM" id="SSF48179">
    <property type="entry name" value="6-phosphogluconate dehydrogenase C-terminal domain-like"/>
    <property type="match status" value="1"/>
</dbReference>
<dbReference type="OrthoDB" id="271711at2"/>